<dbReference type="Proteomes" id="UP000638848">
    <property type="component" value="Unassembled WGS sequence"/>
</dbReference>
<dbReference type="Gene3D" id="3.40.50.150">
    <property type="entry name" value="Vaccinia Virus protein VP39"/>
    <property type="match status" value="1"/>
</dbReference>
<comment type="caution">
    <text evidence="6">Lacks conserved residue(s) required for the propagation of feature annotation.</text>
</comment>
<comment type="similarity">
    <text evidence="6">Belongs to the class I-like SAM-binding methyltransferase superfamily. C5-methyltransferase family.</text>
</comment>
<protein>
    <recommendedName>
        <fullName evidence="1">DNA (cytosine-5-)-methyltransferase</fullName>
        <ecNumber evidence="1">2.1.1.37</ecNumber>
    </recommendedName>
</protein>
<dbReference type="GO" id="GO:0003677">
    <property type="term" value="F:DNA binding"/>
    <property type="evidence" value="ECO:0007669"/>
    <property type="project" value="TreeGrafter"/>
</dbReference>
<dbReference type="GO" id="GO:0044027">
    <property type="term" value="P:negative regulation of gene expression via chromosomal CpG island methylation"/>
    <property type="evidence" value="ECO:0007669"/>
    <property type="project" value="TreeGrafter"/>
</dbReference>
<keyword evidence="5" id="KW-0680">Restriction system</keyword>
<dbReference type="AlphaFoldDB" id="A0A917LZJ5"/>
<gene>
    <name evidence="7" type="ORF">GCM10011374_34100</name>
</gene>
<evidence type="ECO:0000256" key="6">
    <source>
        <dbReference type="PROSITE-ProRule" id="PRU01016"/>
    </source>
</evidence>
<keyword evidence="2 6" id="KW-0489">Methyltransferase</keyword>
<dbReference type="GO" id="GO:0032259">
    <property type="term" value="P:methylation"/>
    <property type="evidence" value="ECO:0007669"/>
    <property type="project" value="UniProtKB-KW"/>
</dbReference>
<dbReference type="EC" id="2.1.1.37" evidence="1"/>
<dbReference type="GO" id="GO:0009307">
    <property type="term" value="P:DNA restriction-modification system"/>
    <property type="evidence" value="ECO:0007669"/>
    <property type="project" value="UniProtKB-KW"/>
</dbReference>
<dbReference type="PANTHER" id="PTHR10629:SF52">
    <property type="entry name" value="DNA (CYTOSINE-5)-METHYLTRANSFERASE 1"/>
    <property type="match status" value="1"/>
</dbReference>
<dbReference type="InterPro" id="IPR029063">
    <property type="entry name" value="SAM-dependent_MTases_sf"/>
</dbReference>
<keyword evidence="8" id="KW-1185">Reference proteome</keyword>
<evidence type="ECO:0000256" key="4">
    <source>
        <dbReference type="ARBA" id="ARBA00022691"/>
    </source>
</evidence>
<dbReference type="InterPro" id="IPR001525">
    <property type="entry name" value="C5_MeTfrase"/>
</dbReference>
<dbReference type="Pfam" id="PF00145">
    <property type="entry name" value="DNA_methylase"/>
    <property type="match status" value="1"/>
</dbReference>
<evidence type="ECO:0000256" key="1">
    <source>
        <dbReference type="ARBA" id="ARBA00011975"/>
    </source>
</evidence>
<keyword evidence="3 6" id="KW-0808">Transferase</keyword>
<dbReference type="PROSITE" id="PS51679">
    <property type="entry name" value="SAM_MT_C5"/>
    <property type="match status" value="1"/>
</dbReference>
<keyword evidence="4 6" id="KW-0949">S-adenosyl-L-methionine</keyword>
<dbReference type="SUPFAM" id="SSF53335">
    <property type="entry name" value="S-adenosyl-L-methionine-dependent methyltransferases"/>
    <property type="match status" value="1"/>
</dbReference>
<name>A0A917LZJ5_9MICC</name>
<sequence>MDLLDFDPRDHHGLEDIDLLSAGLPRVQASAASNRSRGSSHELELLMATVKLAQSLRPRALLIDNVAELAVAGAYGGIREQIHDKLAQLGYRYKWFVLNAVDFQVPQDRKHGFLVALQGDLIDGFQVPSPSRQSPPTTGEALLASMASRGWAHAAEWARLADKVAPTVVGGSWERGGADLGPTGSKRAWARIGVDGGTVADEVPGPDFSWDPSLGRSGMMALTTAQVARLQGFPAEWLVAGRKTARYRQVANASPPPLAQAVGEAIVTALAST</sequence>
<dbReference type="Gene3D" id="3.90.120.10">
    <property type="entry name" value="DNA Methylase, subunit A, domain 2"/>
    <property type="match status" value="1"/>
</dbReference>
<evidence type="ECO:0000256" key="5">
    <source>
        <dbReference type="ARBA" id="ARBA00022747"/>
    </source>
</evidence>
<evidence type="ECO:0000313" key="8">
    <source>
        <dbReference type="Proteomes" id="UP000638848"/>
    </source>
</evidence>
<reference evidence="7" key="2">
    <citation type="submission" date="2020-09" db="EMBL/GenBank/DDBJ databases">
        <authorList>
            <person name="Sun Q."/>
            <person name="Zhou Y."/>
        </authorList>
    </citation>
    <scope>NUCLEOTIDE SEQUENCE</scope>
    <source>
        <strain evidence="7">CGMCC 1.12187</strain>
    </source>
</reference>
<dbReference type="EMBL" id="BMEQ01000026">
    <property type="protein sequence ID" value="GGG67091.1"/>
    <property type="molecule type" value="Genomic_DNA"/>
</dbReference>
<dbReference type="PANTHER" id="PTHR10629">
    <property type="entry name" value="CYTOSINE-SPECIFIC METHYLTRANSFERASE"/>
    <property type="match status" value="1"/>
</dbReference>
<dbReference type="GO" id="GO:0003886">
    <property type="term" value="F:DNA (cytosine-5-)-methyltransferase activity"/>
    <property type="evidence" value="ECO:0007669"/>
    <property type="project" value="UniProtKB-EC"/>
</dbReference>
<reference evidence="7" key="1">
    <citation type="journal article" date="2014" name="Int. J. Syst. Evol. Microbiol.">
        <title>Complete genome sequence of Corynebacterium casei LMG S-19264T (=DSM 44701T), isolated from a smear-ripened cheese.</title>
        <authorList>
            <consortium name="US DOE Joint Genome Institute (JGI-PGF)"/>
            <person name="Walter F."/>
            <person name="Albersmeier A."/>
            <person name="Kalinowski J."/>
            <person name="Ruckert C."/>
        </authorList>
    </citation>
    <scope>NUCLEOTIDE SEQUENCE</scope>
    <source>
        <strain evidence="7">CGMCC 1.12187</strain>
    </source>
</reference>
<evidence type="ECO:0000313" key="7">
    <source>
        <dbReference type="EMBL" id="GGG67091.1"/>
    </source>
</evidence>
<organism evidence="7 8">
    <name type="scientific">Kocuria dechangensis</name>
    <dbReference type="NCBI Taxonomy" id="1176249"/>
    <lineage>
        <taxon>Bacteria</taxon>
        <taxon>Bacillati</taxon>
        <taxon>Actinomycetota</taxon>
        <taxon>Actinomycetes</taxon>
        <taxon>Micrococcales</taxon>
        <taxon>Micrococcaceae</taxon>
        <taxon>Kocuria</taxon>
    </lineage>
</organism>
<comment type="caution">
    <text evidence="7">The sequence shown here is derived from an EMBL/GenBank/DDBJ whole genome shotgun (WGS) entry which is preliminary data.</text>
</comment>
<proteinExistence type="inferred from homology"/>
<evidence type="ECO:0000256" key="3">
    <source>
        <dbReference type="ARBA" id="ARBA00022679"/>
    </source>
</evidence>
<dbReference type="InterPro" id="IPR050390">
    <property type="entry name" value="C5-Methyltransferase"/>
</dbReference>
<evidence type="ECO:0000256" key="2">
    <source>
        <dbReference type="ARBA" id="ARBA00022603"/>
    </source>
</evidence>
<accession>A0A917LZJ5</accession>